<dbReference type="PANTHER" id="PTHR46696">
    <property type="entry name" value="P450, PUTATIVE (EUROFUNG)-RELATED"/>
    <property type="match status" value="1"/>
</dbReference>
<organism evidence="4 5">
    <name type="scientific">Streptomyces chrestomyceticus</name>
    <dbReference type="NCBI Taxonomy" id="68185"/>
    <lineage>
        <taxon>Bacteria</taxon>
        <taxon>Bacillati</taxon>
        <taxon>Actinomycetota</taxon>
        <taxon>Actinomycetes</taxon>
        <taxon>Kitasatosporales</taxon>
        <taxon>Streptomycetaceae</taxon>
        <taxon>Streptomyces</taxon>
    </lineage>
</organism>
<dbReference type="PRINTS" id="PR00359">
    <property type="entry name" value="BP450"/>
</dbReference>
<dbReference type="RefSeq" id="WP_331789547.1">
    <property type="nucleotide sequence ID" value="NZ_JAVFKM010000028.1"/>
</dbReference>
<dbReference type="Proteomes" id="UP001348265">
    <property type="component" value="Unassembled WGS sequence"/>
</dbReference>
<feature type="compositionally biased region" description="Low complexity" evidence="3">
    <location>
        <begin position="10"/>
        <end position="53"/>
    </location>
</feature>
<keyword evidence="2" id="KW-0503">Monooxygenase</keyword>
<evidence type="ECO:0000256" key="3">
    <source>
        <dbReference type="SAM" id="MobiDB-lite"/>
    </source>
</evidence>
<keyword evidence="5" id="KW-1185">Reference proteome</keyword>
<keyword evidence="2" id="KW-0349">Heme</keyword>
<keyword evidence="2" id="KW-0408">Iron</keyword>
<comment type="similarity">
    <text evidence="1 2">Belongs to the cytochrome P450 family.</text>
</comment>
<dbReference type="InterPro" id="IPR036396">
    <property type="entry name" value="Cyt_P450_sf"/>
</dbReference>
<dbReference type="Pfam" id="PF00067">
    <property type="entry name" value="p450"/>
    <property type="match status" value="1"/>
</dbReference>
<proteinExistence type="inferred from homology"/>
<comment type="caution">
    <text evidence="4">The sequence shown here is derived from an EMBL/GenBank/DDBJ whole genome shotgun (WGS) entry which is preliminary data.</text>
</comment>
<dbReference type="CDD" id="cd11029">
    <property type="entry name" value="CYP107-like"/>
    <property type="match status" value="1"/>
</dbReference>
<dbReference type="SUPFAM" id="SSF48264">
    <property type="entry name" value="Cytochrome P450"/>
    <property type="match status" value="1"/>
</dbReference>
<dbReference type="InterPro" id="IPR017972">
    <property type="entry name" value="Cyt_P450_CS"/>
</dbReference>
<evidence type="ECO:0000256" key="2">
    <source>
        <dbReference type="RuleBase" id="RU000461"/>
    </source>
</evidence>
<accession>A0ABU7X409</accession>
<dbReference type="PANTHER" id="PTHR46696:SF1">
    <property type="entry name" value="CYTOCHROME P450 YJIB-RELATED"/>
    <property type="match status" value="1"/>
</dbReference>
<dbReference type="EMBL" id="JAVFKM010000028">
    <property type="protein sequence ID" value="MEF3118488.1"/>
    <property type="molecule type" value="Genomic_DNA"/>
</dbReference>
<sequence>MTTSPTESRAATPTGSTASPSTASAPATTPSAATSSDTTYPATTSPATTDRTTLPSYVGLHPGEPNLMEPELLDNPYTGYGTLREQGPLVRARFIDDSPIWLVTRFDVVREVMRDQRFVNNPTLVPGIGADKDPRARLIELFGIPEDLTPYLADTILTSDPPDHTRLRRLVSRAFTARRIQDLRPRVEQITDALLERLPDHAEDGVVDLVEHFAYPLPITVICELVGIDEEDRTLWRRFGADLASLNPKRIGATMPEMIAHIHEVIDERRAALRDDLLSGLIRAQDDDGGRLSDVEMVTLVLTLVLAGHETTAHLISNGTLALLTHPDQRRLIDEDPALLPRAVHELMRWCGPIQATQLRYAMEDTEVAGVQVRQGEALMFSLVAANHDPRHYTGPERLDLTRQPAGRAEDHVGFGHGMHYCLGASLARQEAEVAYGKLLTRYPDLELALTPEQLEDQERLRQPGTWRLRRLPLKLHARS</sequence>
<reference evidence="4 5" key="1">
    <citation type="submission" date="2023-08" db="EMBL/GenBank/DDBJ databases">
        <authorList>
            <person name="Sharma P."/>
            <person name="Verma V."/>
            <person name="Mohan M.K."/>
            <person name="Dubey A.K."/>
        </authorList>
    </citation>
    <scope>NUCLEOTIDE SEQUENCE [LARGE SCALE GENOMIC DNA]</scope>
    <source>
        <strain evidence="4 5">ADP4</strain>
    </source>
</reference>
<feature type="region of interest" description="Disordered" evidence="3">
    <location>
        <begin position="1"/>
        <end position="73"/>
    </location>
</feature>
<name>A0ABU7X409_9ACTN</name>
<evidence type="ECO:0000313" key="5">
    <source>
        <dbReference type="Proteomes" id="UP001348265"/>
    </source>
</evidence>
<evidence type="ECO:0000256" key="1">
    <source>
        <dbReference type="ARBA" id="ARBA00010617"/>
    </source>
</evidence>
<keyword evidence="2" id="KW-0479">Metal-binding</keyword>
<dbReference type="InterPro" id="IPR001128">
    <property type="entry name" value="Cyt_P450"/>
</dbReference>
<dbReference type="Gene3D" id="1.10.630.10">
    <property type="entry name" value="Cytochrome P450"/>
    <property type="match status" value="1"/>
</dbReference>
<gene>
    <name evidence="4" type="ORF">RB636_35595</name>
</gene>
<keyword evidence="2" id="KW-0560">Oxidoreductase</keyword>
<protein>
    <submittedName>
        <fullName evidence="4">Cytochrome P450</fullName>
    </submittedName>
</protein>
<evidence type="ECO:0000313" key="4">
    <source>
        <dbReference type="EMBL" id="MEF3118488.1"/>
    </source>
</evidence>
<dbReference type="PROSITE" id="PS00086">
    <property type="entry name" value="CYTOCHROME_P450"/>
    <property type="match status" value="1"/>
</dbReference>
<dbReference type="InterPro" id="IPR002397">
    <property type="entry name" value="Cyt_P450_B"/>
</dbReference>